<dbReference type="SUPFAM" id="SSF53137">
    <property type="entry name" value="Translational machinery components"/>
    <property type="match status" value="1"/>
</dbReference>
<keyword evidence="2 7" id="KW-0699">rRNA-binding</keyword>
<evidence type="ECO:0000256" key="7">
    <source>
        <dbReference type="HAMAP-Rule" id="MF_01337"/>
    </source>
</evidence>
<dbReference type="InterPro" id="IPR057268">
    <property type="entry name" value="Ribosomal_L18"/>
</dbReference>
<keyword evidence="3 7" id="KW-0694">RNA-binding</keyword>
<dbReference type="HAMAP" id="MF_01337_B">
    <property type="entry name" value="Ribosomal_uL18_B"/>
    <property type="match status" value="1"/>
</dbReference>
<evidence type="ECO:0000256" key="1">
    <source>
        <dbReference type="ARBA" id="ARBA00007116"/>
    </source>
</evidence>
<dbReference type="EMBL" id="JACIEW010000010">
    <property type="protein sequence ID" value="MBB4053726.1"/>
    <property type="molecule type" value="Genomic_DNA"/>
</dbReference>
<evidence type="ECO:0000256" key="3">
    <source>
        <dbReference type="ARBA" id="ARBA00022884"/>
    </source>
</evidence>
<evidence type="ECO:0000256" key="6">
    <source>
        <dbReference type="ARBA" id="ARBA00035197"/>
    </source>
</evidence>
<comment type="function">
    <text evidence="7">This is one of the proteins that bind and probably mediate the attachment of the 5S RNA into the large ribosomal subunit, where it forms part of the central protuberance.</text>
</comment>
<dbReference type="AlphaFoldDB" id="A0A7W6NDG2"/>
<dbReference type="NCBIfam" id="TIGR00060">
    <property type="entry name" value="L18_bact"/>
    <property type="match status" value="1"/>
</dbReference>
<dbReference type="InterPro" id="IPR004389">
    <property type="entry name" value="Ribosomal_uL18_bac-type"/>
</dbReference>
<organism evidence="8 9">
    <name type="scientific">Devosia subaequoris</name>
    <dbReference type="NCBI Taxonomy" id="395930"/>
    <lineage>
        <taxon>Bacteria</taxon>
        <taxon>Pseudomonadati</taxon>
        <taxon>Pseudomonadota</taxon>
        <taxon>Alphaproteobacteria</taxon>
        <taxon>Hyphomicrobiales</taxon>
        <taxon>Devosiaceae</taxon>
        <taxon>Devosia</taxon>
    </lineage>
</organism>
<gene>
    <name evidence="7" type="primary">rplR</name>
    <name evidence="8" type="ORF">GGR20_003388</name>
</gene>
<dbReference type="PANTHER" id="PTHR12899:SF3">
    <property type="entry name" value="LARGE RIBOSOMAL SUBUNIT PROTEIN UL18M"/>
    <property type="match status" value="1"/>
</dbReference>
<dbReference type="FunFam" id="3.30.420.100:FF:000001">
    <property type="entry name" value="50S ribosomal protein L18"/>
    <property type="match status" value="1"/>
</dbReference>
<keyword evidence="4 7" id="KW-0689">Ribosomal protein</keyword>
<accession>A0A7W6NDG2</accession>
<dbReference type="InterPro" id="IPR005484">
    <property type="entry name" value="Ribosomal_uL18_bac/plant/anim"/>
</dbReference>
<evidence type="ECO:0000256" key="5">
    <source>
        <dbReference type="ARBA" id="ARBA00023274"/>
    </source>
</evidence>
<dbReference type="GO" id="GO:0006412">
    <property type="term" value="P:translation"/>
    <property type="evidence" value="ECO:0007669"/>
    <property type="project" value="UniProtKB-UniRule"/>
</dbReference>
<evidence type="ECO:0000256" key="4">
    <source>
        <dbReference type="ARBA" id="ARBA00022980"/>
    </source>
</evidence>
<dbReference type="GO" id="GO:0008097">
    <property type="term" value="F:5S rRNA binding"/>
    <property type="evidence" value="ECO:0007669"/>
    <property type="project" value="TreeGrafter"/>
</dbReference>
<dbReference type="GO" id="GO:0003735">
    <property type="term" value="F:structural constituent of ribosome"/>
    <property type="evidence" value="ECO:0007669"/>
    <property type="project" value="InterPro"/>
</dbReference>
<evidence type="ECO:0000313" key="8">
    <source>
        <dbReference type="EMBL" id="MBB4053726.1"/>
    </source>
</evidence>
<proteinExistence type="inferred from homology"/>
<comment type="caution">
    <text evidence="8">The sequence shown here is derived from an EMBL/GenBank/DDBJ whole genome shotgun (WGS) entry which is preliminary data.</text>
</comment>
<comment type="subunit">
    <text evidence="7">Part of the 50S ribosomal subunit; part of the 5S rRNA/L5/L18/L25 subcomplex. Contacts the 5S and 23S rRNAs.</text>
</comment>
<dbReference type="RefSeq" id="WP_104894187.1">
    <property type="nucleotide sequence ID" value="NZ_JACIEW010000010.1"/>
</dbReference>
<dbReference type="Proteomes" id="UP000547011">
    <property type="component" value="Unassembled WGS sequence"/>
</dbReference>
<sequence>MAISAKGAERRKARVRKALKARAFGRPRLSVFRSDKNIYAQIIDDTTGRTLAAASTLEKDVRGSHKNGGNADAAVAVGKLIAERGVKAGVGEVVFDRGAYIYHGRVKALADAAREGGLQF</sequence>
<dbReference type="Pfam" id="PF00861">
    <property type="entry name" value="Ribosomal_L18p"/>
    <property type="match status" value="1"/>
</dbReference>
<dbReference type="GO" id="GO:0022625">
    <property type="term" value="C:cytosolic large ribosomal subunit"/>
    <property type="evidence" value="ECO:0007669"/>
    <property type="project" value="TreeGrafter"/>
</dbReference>
<dbReference type="CDD" id="cd00432">
    <property type="entry name" value="Ribosomal_L18_L5e"/>
    <property type="match status" value="1"/>
</dbReference>
<name>A0A7W6NDG2_9HYPH</name>
<keyword evidence="5 7" id="KW-0687">Ribonucleoprotein</keyword>
<keyword evidence="9" id="KW-1185">Reference proteome</keyword>
<comment type="similarity">
    <text evidence="1 7">Belongs to the universal ribosomal protein uL18 family.</text>
</comment>
<protein>
    <recommendedName>
        <fullName evidence="6 7">Large ribosomal subunit protein uL18</fullName>
    </recommendedName>
</protein>
<dbReference type="PANTHER" id="PTHR12899">
    <property type="entry name" value="39S RIBOSOMAL PROTEIN L18, MITOCHONDRIAL"/>
    <property type="match status" value="1"/>
</dbReference>
<evidence type="ECO:0000256" key="2">
    <source>
        <dbReference type="ARBA" id="ARBA00022730"/>
    </source>
</evidence>
<evidence type="ECO:0000313" key="9">
    <source>
        <dbReference type="Proteomes" id="UP000547011"/>
    </source>
</evidence>
<reference evidence="8 9" key="1">
    <citation type="submission" date="2020-08" db="EMBL/GenBank/DDBJ databases">
        <title>Genomic Encyclopedia of Type Strains, Phase IV (KMG-IV): sequencing the most valuable type-strain genomes for metagenomic binning, comparative biology and taxonomic classification.</title>
        <authorList>
            <person name="Goeker M."/>
        </authorList>
    </citation>
    <scope>NUCLEOTIDE SEQUENCE [LARGE SCALE GENOMIC DNA]</scope>
    <source>
        <strain evidence="8 9">DSM 23447</strain>
    </source>
</reference>
<dbReference type="Gene3D" id="3.30.420.100">
    <property type="match status" value="1"/>
</dbReference>